<feature type="compositionally biased region" description="Gly residues" evidence="1">
    <location>
        <begin position="95"/>
        <end position="104"/>
    </location>
</feature>
<protein>
    <submittedName>
        <fullName evidence="2">Uncharacterized protein</fullName>
    </submittedName>
</protein>
<organism evidence="2 3">
    <name type="scientific">Achromobacter pestifer</name>
    <dbReference type="NCBI Taxonomy" id="1353889"/>
    <lineage>
        <taxon>Bacteria</taxon>
        <taxon>Pseudomonadati</taxon>
        <taxon>Pseudomonadota</taxon>
        <taxon>Betaproteobacteria</taxon>
        <taxon>Burkholderiales</taxon>
        <taxon>Alcaligenaceae</taxon>
        <taxon>Achromobacter</taxon>
    </lineage>
</organism>
<dbReference type="AlphaFoldDB" id="A0A6S6YHA0"/>
<evidence type="ECO:0000313" key="3">
    <source>
        <dbReference type="Proteomes" id="UP000494108"/>
    </source>
</evidence>
<feature type="region of interest" description="Disordered" evidence="1">
    <location>
        <begin position="57"/>
        <end position="136"/>
    </location>
</feature>
<accession>A0A6S6YHA0</accession>
<proteinExistence type="predicted"/>
<feature type="compositionally biased region" description="Basic and acidic residues" evidence="1">
    <location>
        <begin position="57"/>
        <end position="66"/>
    </location>
</feature>
<dbReference type="Proteomes" id="UP000494108">
    <property type="component" value="Unassembled WGS sequence"/>
</dbReference>
<evidence type="ECO:0000256" key="1">
    <source>
        <dbReference type="SAM" id="MobiDB-lite"/>
    </source>
</evidence>
<evidence type="ECO:0000313" key="2">
    <source>
        <dbReference type="EMBL" id="CAB3624629.1"/>
    </source>
</evidence>
<sequence>MCMAASAPNPNPGYWQTAVPGMTAEESNLLPNWTSPAAAVDGVVDLALLKQQRDAAMEKWKTDNPERYQQGLRAQERAASGQQTRTQAATNARQGAGGSGGGSGASSANTLLTGAGASQGVDPGALDLSKNTLLGL</sequence>
<name>A0A6S6YHA0_9BURK</name>
<reference evidence="2 3" key="1">
    <citation type="submission" date="2020-04" db="EMBL/GenBank/DDBJ databases">
        <authorList>
            <person name="De Canck E."/>
        </authorList>
    </citation>
    <scope>NUCLEOTIDE SEQUENCE [LARGE SCALE GENOMIC DNA]</scope>
    <source>
        <strain evidence="2 3">LMG 3431</strain>
    </source>
</reference>
<dbReference type="EMBL" id="CADIJX010000001">
    <property type="protein sequence ID" value="CAB3624629.1"/>
    <property type="molecule type" value="Genomic_DNA"/>
</dbReference>
<keyword evidence="3" id="KW-1185">Reference proteome</keyword>
<gene>
    <name evidence="2" type="ORF">LMG3431_00044</name>
</gene>
<feature type="compositionally biased region" description="Polar residues" evidence="1">
    <location>
        <begin position="80"/>
        <end position="93"/>
    </location>
</feature>